<evidence type="ECO:0000313" key="2">
    <source>
        <dbReference type="Proteomes" id="UP001642484"/>
    </source>
</evidence>
<proteinExistence type="predicted"/>
<keyword evidence="2" id="KW-1185">Reference proteome</keyword>
<name>A0ABP0T0X0_9DINO</name>
<dbReference type="EMBL" id="CAXAMN010028981">
    <property type="protein sequence ID" value="CAK9118346.1"/>
    <property type="molecule type" value="Genomic_DNA"/>
</dbReference>
<gene>
    <name evidence="1" type="ORF">CCMP2556_LOCUS55444</name>
</gene>
<dbReference type="PROSITE" id="PS00141">
    <property type="entry name" value="ASP_PROTEASE"/>
    <property type="match status" value="1"/>
</dbReference>
<feature type="non-terminal residue" evidence="1">
    <location>
        <position position="1"/>
    </location>
</feature>
<organism evidence="1 2">
    <name type="scientific">Durusdinium trenchii</name>
    <dbReference type="NCBI Taxonomy" id="1381693"/>
    <lineage>
        <taxon>Eukaryota</taxon>
        <taxon>Sar</taxon>
        <taxon>Alveolata</taxon>
        <taxon>Dinophyceae</taxon>
        <taxon>Suessiales</taxon>
        <taxon>Symbiodiniaceae</taxon>
        <taxon>Durusdinium</taxon>
    </lineage>
</organism>
<reference evidence="1 2" key="1">
    <citation type="submission" date="2024-02" db="EMBL/GenBank/DDBJ databases">
        <authorList>
            <person name="Chen Y."/>
            <person name="Shah S."/>
            <person name="Dougan E. K."/>
            <person name="Thang M."/>
            <person name="Chan C."/>
        </authorList>
    </citation>
    <scope>NUCLEOTIDE SEQUENCE [LARGE SCALE GENOMIC DNA]</scope>
</reference>
<protein>
    <submittedName>
        <fullName evidence="1">Uncharacterized protein</fullName>
    </submittedName>
</protein>
<sequence>DYKIRVELRADACKTEDLPYLGPRLAANLVGKAFETLGEVKREQLKKAEKWHYLLTFLEDTRGRAKVDILGDTFTEFFLRKEACRRDGEEINDYETRFKTLVRRMERAIAETNSSAKMPPEVYGWFLLNVFMRMSPSDTANIRGKASSYKVHDVLTALRLMWSSGGLGSRDAELRPKKTHATGQAYHQDEVIDKPEADMDGEETEEIFELEEWCEDATAELLADTEDSAEVLASFKEARRALDQARTARGFYPVKPPGQGQFRGKEAATGQVLALQPAAFRGKAIVDSGASDNIVGAETLQELAECLEELEFDPQTEIVVDRQIHKRFFLYDMDATINFRTGKAVFLKLSDRQVQLERTESNHLMLPLTAFAGHYDALQELFVKEEDIDQAVHTLSRKDADLPHKTASVDVEKAFDEADTGDQGTVDECARLLEIQLKELDGQGYDEEGYMRGVDLVSWLESLGMKMEPISGESAWQMGKHSRHLQILKENANLLAYELGPNTDARELLNLAVMAKNEVHNVRGYTPNQWQFGANHGRISSFLKFDGHLPWESQREDTDFETSLKREAAARKLFIEENLEKLKKMGNKIATKEMVERAQTMPMADLKTWKIDFGKRKGLNFEEAALEPGYAEWVAAHVDPSKSNPTMQMFAIYLTRRTQKLVDQMENKEGYGGQKESHHMMTEWSKKRGEMDALFDEKIERGDFDAWTKVTTEETTPEVQKLQEDSAMMQMRMSHIEMLITQIAEKLNIG</sequence>
<dbReference type="InterPro" id="IPR001969">
    <property type="entry name" value="Aspartic_peptidase_AS"/>
</dbReference>
<dbReference type="Proteomes" id="UP001642484">
    <property type="component" value="Unassembled WGS sequence"/>
</dbReference>
<evidence type="ECO:0000313" key="1">
    <source>
        <dbReference type="EMBL" id="CAK9118346.1"/>
    </source>
</evidence>
<accession>A0ABP0T0X0</accession>
<comment type="caution">
    <text evidence="1">The sequence shown here is derived from an EMBL/GenBank/DDBJ whole genome shotgun (WGS) entry which is preliminary data.</text>
</comment>